<organism evidence="4 5">
    <name type="scientific">Sphingosinicella xenopeptidilytica</name>
    <dbReference type="NCBI Taxonomy" id="364098"/>
    <lineage>
        <taxon>Bacteria</taxon>
        <taxon>Pseudomonadati</taxon>
        <taxon>Pseudomonadota</taxon>
        <taxon>Alphaproteobacteria</taxon>
        <taxon>Sphingomonadales</taxon>
        <taxon>Sphingosinicellaceae</taxon>
        <taxon>Sphingosinicella</taxon>
    </lineage>
</organism>
<keyword evidence="3" id="KW-0732">Signal</keyword>
<comment type="similarity">
    <text evidence="1">Belongs to the esterase D family.</text>
</comment>
<sequence>MKTKTALGLILAAAVTVMAAAPVDAQAQSAQVSVLPDTTAWEVTSKAGHRYRIFAAWPKGEAPAGGWPVVYVLDANIMFGTMVDTVRAMERREASQPAVVIGIGYPLDLDPRIERARDLTARLGTQEPTLPGTGGAESFADFIANELKPSIATRFRIDPARETIFGHSYGGHFVLYTLVNRPELFDNWIAASPSLWFENQLLANHNVRDRIGPKLAATGATGRVLVTAGEYEQGIDPEFPNPRLPLLMERKMVDNAREYAEFLAAQPGIEARFEKIAGEDHGSVIPVAMTRGIRFVFAPGAKQPTPAPKPAPFKNPTRYKVPDAATYLKMTPEARYDLRMKVRRLPEAAQRKAWVEAFDRSLQTGLTYGPHRVLAEERIAMDKKHGTAPVD</sequence>
<dbReference type="InterPro" id="IPR029058">
    <property type="entry name" value="AB_hydrolase_fold"/>
</dbReference>
<gene>
    <name evidence="4" type="ORF">ACFQ00_11090</name>
</gene>
<dbReference type="Pfam" id="PF00756">
    <property type="entry name" value="Esterase"/>
    <property type="match status" value="1"/>
</dbReference>
<dbReference type="InterPro" id="IPR000801">
    <property type="entry name" value="Esterase-like"/>
</dbReference>
<dbReference type="PANTHER" id="PTHR40841:SF2">
    <property type="entry name" value="SIDEROPHORE-DEGRADING ESTERASE (EUROFUNG)"/>
    <property type="match status" value="1"/>
</dbReference>
<evidence type="ECO:0000313" key="5">
    <source>
        <dbReference type="Proteomes" id="UP001597124"/>
    </source>
</evidence>
<dbReference type="GO" id="GO:0016787">
    <property type="term" value="F:hydrolase activity"/>
    <property type="evidence" value="ECO:0007669"/>
    <property type="project" value="UniProtKB-KW"/>
</dbReference>
<evidence type="ECO:0000256" key="3">
    <source>
        <dbReference type="SAM" id="SignalP"/>
    </source>
</evidence>
<keyword evidence="5" id="KW-1185">Reference proteome</keyword>
<dbReference type="Proteomes" id="UP001597124">
    <property type="component" value="Unassembled WGS sequence"/>
</dbReference>
<dbReference type="PANTHER" id="PTHR40841">
    <property type="entry name" value="SIDEROPHORE TRIACETYLFUSARININE C ESTERASE"/>
    <property type="match status" value="1"/>
</dbReference>
<name>A0ABW3C3D8_SPHXN</name>
<protein>
    <submittedName>
        <fullName evidence="4">Alpha/beta hydrolase</fullName>
    </submittedName>
</protein>
<dbReference type="EMBL" id="JBHTIK010000005">
    <property type="protein sequence ID" value="MFD0848870.1"/>
    <property type="molecule type" value="Genomic_DNA"/>
</dbReference>
<dbReference type="RefSeq" id="WP_381490382.1">
    <property type="nucleotide sequence ID" value="NZ_JBHTIK010000005.1"/>
</dbReference>
<comment type="caution">
    <text evidence="4">The sequence shown here is derived from an EMBL/GenBank/DDBJ whole genome shotgun (WGS) entry which is preliminary data.</text>
</comment>
<evidence type="ECO:0000313" key="4">
    <source>
        <dbReference type="EMBL" id="MFD0848870.1"/>
    </source>
</evidence>
<accession>A0ABW3C3D8</accession>
<dbReference type="Gene3D" id="3.40.50.1820">
    <property type="entry name" value="alpha/beta hydrolase"/>
    <property type="match status" value="1"/>
</dbReference>
<feature type="signal peptide" evidence="3">
    <location>
        <begin position="1"/>
        <end position="19"/>
    </location>
</feature>
<dbReference type="InterPro" id="IPR052558">
    <property type="entry name" value="Siderophore_Hydrolase_D"/>
</dbReference>
<reference evidence="5" key="1">
    <citation type="journal article" date="2019" name="Int. J. Syst. Evol. Microbiol.">
        <title>The Global Catalogue of Microorganisms (GCM) 10K type strain sequencing project: providing services to taxonomists for standard genome sequencing and annotation.</title>
        <authorList>
            <consortium name="The Broad Institute Genomics Platform"/>
            <consortium name="The Broad Institute Genome Sequencing Center for Infectious Disease"/>
            <person name="Wu L."/>
            <person name="Ma J."/>
        </authorList>
    </citation>
    <scope>NUCLEOTIDE SEQUENCE [LARGE SCALE GENOMIC DNA]</scope>
    <source>
        <strain evidence="5">CCUG 52537</strain>
    </source>
</reference>
<evidence type="ECO:0000256" key="1">
    <source>
        <dbReference type="ARBA" id="ARBA00005622"/>
    </source>
</evidence>
<proteinExistence type="inferred from homology"/>
<keyword evidence="2 4" id="KW-0378">Hydrolase</keyword>
<evidence type="ECO:0000256" key="2">
    <source>
        <dbReference type="ARBA" id="ARBA00022801"/>
    </source>
</evidence>
<dbReference type="SUPFAM" id="SSF53474">
    <property type="entry name" value="alpha/beta-Hydrolases"/>
    <property type="match status" value="1"/>
</dbReference>
<feature type="chain" id="PRO_5046872616" evidence="3">
    <location>
        <begin position="20"/>
        <end position="391"/>
    </location>
</feature>